<evidence type="ECO:0000313" key="2">
    <source>
        <dbReference type="EMBL" id="NYI70398.1"/>
    </source>
</evidence>
<dbReference type="Proteomes" id="UP000527616">
    <property type="component" value="Unassembled WGS sequence"/>
</dbReference>
<dbReference type="PANTHER" id="PTHR42839">
    <property type="entry name" value="ISOCHORISMATE SYNTHASE ENTC"/>
    <property type="match status" value="1"/>
</dbReference>
<dbReference type="AlphaFoldDB" id="A0A7Z0IKD4"/>
<evidence type="ECO:0000259" key="1">
    <source>
        <dbReference type="Pfam" id="PF00425"/>
    </source>
</evidence>
<name>A0A7Z0IKD4_9ACTN</name>
<protein>
    <submittedName>
        <fullName evidence="2">Menaquinone-specific isochorismate synthase</fullName>
        <ecNumber evidence="2">5.4.4.2</ecNumber>
    </submittedName>
</protein>
<dbReference type="InterPro" id="IPR005801">
    <property type="entry name" value="ADC_synthase"/>
</dbReference>
<dbReference type="EMBL" id="JACBZS010000001">
    <property type="protein sequence ID" value="NYI70398.1"/>
    <property type="molecule type" value="Genomic_DNA"/>
</dbReference>
<comment type="caution">
    <text evidence="2">The sequence shown here is derived from an EMBL/GenBank/DDBJ whole genome shotgun (WGS) entry which is preliminary data.</text>
</comment>
<feature type="domain" description="Chorismate-utilising enzyme C-terminal" evidence="1">
    <location>
        <begin position="127"/>
        <end position="364"/>
    </location>
</feature>
<dbReference type="Pfam" id="PF00425">
    <property type="entry name" value="Chorismate_bind"/>
    <property type="match status" value="1"/>
</dbReference>
<dbReference type="RefSeq" id="WP_179444360.1">
    <property type="nucleotide sequence ID" value="NZ_JACBZS010000001.1"/>
</dbReference>
<keyword evidence="2" id="KW-0413">Isomerase</keyword>
<dbReference type="InterPro" id="IPR015890">
    <property type="entry name" value="Chorismate_C"/>
</dbReference>
<evidence type="ECO:0000313" key="3">
    <source>
        <dbReference type="Proteomes" id="UP000527616"/>
    </source>
</evidence>
<organism evidence="2 3">
    <name type="scientific">Naumannella cuiyingiana</name>
    <dbReference type="NCBI Taxonomy" id="1347891"/>
    <lineage>
        <taxon>Bacteria</taxon>
        <taxon>Bacillati</taxon>
        <taxon>Actinomycetota</taxon>
        <taxon>Actinomycetes</taxon>
        <taxon>Propionibacteriales</taxon>
        <taxon>Propionibacteriaceae</taxon>
        <taxon>Naumannella</taxon>
    </lineage>
</organism>
<proteinExistence type="predicted"/>
<dbReference type="SUPFAM" id="SSF56322">
    <property type="entry name" value="ADC synthase"/>
    <property type="match status" value="1"/>
</dbReference>
<dbReference type="Gene3D" id="3.60.120.10">
    <property type="entry name" value="Anthranilate synthase"/>
    <property type="match status" value="1"/>
</dbReference>
<sequence>MEEAFVDRLGWVRDGAALTGSGGWRLAFSGRDRLARMDAVWQRLADRDRGPAPLTAFLAATFDDSSALPSVLRVPRSVRRGETAWEQAVDAGLLAELAAADDGLTVGLAGEEIRGLAAPGESAGRAGHRRLVEAALGAIAGGAADKIVVARDEYVRADDARCARALEALAASYPQTWTFAVDGLFGATPELMIARQGDRFRTRVLAGTAGDAETLLGDPRRVAEHRLAADAVLGELAGLAVLDDERPAAYPLQLPNLWHLATDISGRVADPASSPLRLITALHPTPAVAGVPTKRAVELINEFEPRDRGRYAGPVGWMDADGNGEIGLALRCGQREPGGVRCYAGGGIVAGADPEWEYAETEVKLQPMRRALGV</sequence>
<dbReference type="EC" id="5.4.4.2" evidence="2"/>
<keyword evidence="3" id="KW-1185">Reference proteome</keyword>
<gene>
    <name evidence="2" type="ORF">GGQ54_000958</name>
</gene>
<dbReference type="GO" id="GO:0008909">
    <property type="term" value="F:isochorismate synthase activity"/>
    <property type="evidence" value="ECO:0007669"/>
    <property type="project" value="UniProtKB-EC"/>
</dbReference>
<reference evidence="2 3" key="1">
    <citation type="submission" date="2020-07" db="EMBL/GenBank/DDBJ databases">
        <title>Sequencing the genomes of 1000 actinobacteria strains.</title>
        <authorList>
            <person name="Klenk H.-P."/>
        </authorList>
    </citation>
    <scope>NUCLEOTIDE SEQUENCE [LARGE SCALE GENOMIC DNA]</scope>
    <source>
        <strain evidence="2 3">DSM 103164</strain>
    </source>
</reference>
<accession>A0A7Z0IKD4</accession>
<dbReference type="PANTHER" id="PTHR42839:SF2">
    <property type="entry name" value="ISOCHORISMATE SYNTHASE ENTC"/>
    <property type="match status" value="1"/>
</dbReference>